<organism evidence="1 2">
    <name type="scientific">Leptonema illini</name>
    <dbReference type="NCBI Taxonomy" id="183"/>
    <lineage>
        <taxon>Bacteria</taxon>
        <taxon>Pseudomonadati</taxon>
        <taxon>Spirochaetota</taxon>
        <taxon>Spirochaetia</taxon>
        <taxon>Leptospirales</taxon>
        <taxon>Leptospiraceae</taxon>
        <taxon>Leptonema</taxon>
    </lineage>
</organism>
<comment type="caution">
    <text evidence="1">The sequence shown here is derived from an EMBL/GenBank/DDBJ whole genome shotgun (WGS) entry which is preliminary data.</text>
</comment>
<gene>
    <name evidence="1" type="ORF">F9K24_14065</name>
</gene>
<reference evidence="1 2" key="1">
    <citation type="submission" date="2019-10" db="EMBL/GenBank/DDBJ databases">
        <title>Extracellular Electron Transfer in a Candidatus Methanoperedens spp. Enrichment Culture.</title>
        <authorList>
            <person name="Berger S."/>
            <person name="Rangel Shaw D."/>
            <person name="Berben T."/>
            <person name="In 'T Zandt M."/>
            <person name="Frank J."/>
            <person name="Reimann J."/>
            <person name="Jetten M.S.M."/>
            <person name="Welte C.U."/>
        </authorList>
    </citation>
    <scope>NUCLEOTIDE SEQUENCE [LARGE SCALE GENOMIC DNA]</scope>
    <source>
        <strain evidence="1">SB12</strain>
    </source>
</reference>
<dbReference type="AlphaFoldDB" id="A0A833LWR7"/>
<protein>
    <submittedName>
        <fullName evidence="1">Uncharacterized protein</fullName>
    </submittedName>
</protein>
<name>A0A833LWR7_9LEPT</name>
<proteinExistence type="predicted"/>
<dbReference type="Proteomes" id="UP000460298">
    <property type="component" value="Unassembled WGS sequence"/>
</dbReference>
<evidence type="ECO:0000313" key="1">
    <source>
        <dbReference type="EMBL" id="KAB2931361.1"/>
    </source>
</evidence>
<sequence length="92" mass="10395">MHEQRQFLRRLRFSDGAKLAYERQAPVISPERQILDPYHVWPDRGELFGPLAVIPESDPGVVPVTRLLYFVLSDTACTGAQTPPDFSLAEVD</sequence>
<evidence type="ECO:0000313" key="2">
    <source>
        <dbReference type="Proteomes" id="UP000460298"/>
    </source>
</evidence>
<accession>A0A833LWR7</accession>
<dbReference type="EMBL" id="WBUI01000014">
    <property type="protein sequence ID" value="KAB2931361.1"/>
    <property type="molecule type" value="Genomic_DNA"/>
</dbReference>